<evidence type="ECO:0000256" key="4">
    <source>
        <dbReference type="ARBA" id="ARBA00023004"/>
    </source>
</evidence>
<keyword evidence="2" id="KW-0949">S-adenosyl-L-methionine</keyword>
<protein>
    <submittedName>
        <fullName evidence="7">Molybdenum cofactor biosynthesis protein A</fullName>
    </submittedName>
</protein>
<accession>A0A5C5VTZ6</accession>
<dbReference type="InterPro" id="IPR013785">
    <property type="entry name" value="Aldolase_TIM"/>
</dbReference>
<dbReference type="Proteomes" id="UP000318995">
    <property type="component" value="Unassembled WGS sequence"/>
</dbReference>
<gene>
    <name evidence="7" type="ORF">Pla111_30040</name>
</gene>
<keyword evidence="4" id="KW-0408">Iron</keyword>
<evidence type="ECO:0000313" key="7">
    <source>
        <dbReference type="EMBL" id="TWT41627.1"/>
    </source>
</evidence>
<dbReference type="PANTHER" id="PTHR43728">
    <property type="entry name" value="SLR0304 PROTEIN"/>
    <property type="match status" value="1"/>
</dbReference>
<dbReference type="PANTHER" id="PTHR43728:SF1">
    <property type="entry name" value="FE-S OXIDOREDUCTASE"/>
    <property type="match status" value="1"/>
</dbReference>
<evidence type="ECO:0000256" key="5">
    <source>
        <dbReference type="ARBA" id="ARBA00023014"/>
    </source>
</evidence>
<dbReference type="RefSeq" id="WP_146575210.1">
    <property type="nucleotide sequence ID" value="NZ_SJPH01000008.1"/>
</dbReference>
<dbReference type="GO" id="GO:0003824">
    <property type="term" value="F:catalytic activity"/>
    <property type="evidence" value="ECO:0007669"/>
    <property type="project" value="InterPro"/>
</dbReference>
<dbReference type="OrthoDB" id="9810775at2"/>
<dbReference type="NCBIfam" id="TIGR04167">
    <property type="entry name" value="rSAM_SeCys"/>
    <property type="match status" value="1"/>
</dbReference>
<dbReference type="SUPFAM" id="SSF102114">
    <property type="entry name" value="Radical SAM enzymes"/>
    <property type="match status" value="1"/>
</dbReference>
<evidence type="ECO:0000256" key="1">
    <source>
        <dbReference type="ARBA" id="ARBA00001966"/>
    </source>
</evidence>
<dbReference type="Gene3D" id="3.20.20.70">
    <property type="entry name" value="Aldolase class I"/>
    <property type="match status" value="1"/>
</dbReference>
<comment type="caution">
    <text evidence="7">The sequence shown here is derived from an EMBL/GenBank/DDBJ whole genome shotgun (WGS) entry which is preliminary data.</text>
</comment>
<dbReference type="Pfam" id="PF04055">
    <property type="entry name" value="Radical_SAM"/>
    <property type="match status" value="1"/>
</dbReference>
<evidence type="ECO:0000256" key="3">
    <source>
        <dbReference type="ARBA" id="ARBA00022723"/>
    </source>
</evidence>
<evidence type="ECO:0000259" key="6">
    <source>
        <dbReference type="PROSITE" id="PS51918"/>
    </source>
</evidence>
<dbReference type="Pfam" id="PF12345">
    <property type="entry name" value="DUF3641"/>
    <property type="match status" value="1"/>
</dbReference>
<keyword evidence="3" id="KW-0479">Metal-binding</keyword>
<dbReference type="InterPro" id="IPR026351">
    <property type="entry name" value="rSAM_ArsS-like"/>
</dbReference>
<dbReference type="InterPro" id="IPR007197">
    <property type="entry name" value="rSAM"/>
</dbReference>
<dbReference type="GO" id="GO:0046872">
    <property type="term" value="F:metal ion binding"/>
    <property type="evidence" value="ECO:0007669"/>
    <property type="project" value="UniProtKB-KW"/>
</dbReference>
<dbReference type="EMBL" id="SJPH01000008">
    <property type="protein sequence ID" value="TWT41627.1"/>
    <property type="molecule type" value="Genomic_DNA"/>
</dbReference>
<sequence>MLLPLVPLPTFREQIGGTLRAAETLTTLQINVGLACNLACRHCHVQSSPLRTAAHENLTEETTGRLLDWLAAASDVTTVDLTGGSPEMNPNFRPLVEGVRKRGKRVMDRCNPTILQVRDAREKLVYDWVPDFLAEHKVHVVASLPCYLEENIRKQRGSNAYSDSIEGLRRLNAVGYGTTPELRLTLVYNPTGPSLPPPQGVLEADYRRELKARFDLHFSELWTITNMPIARWRDDLQRRGELENYERLLREAYNPATIDGLMCRRQIHVDSQGRVHDCDFNYALQLRTPGCEDRFLWDLDPTTLVGREIRTAQHCFGCTAGAGSSCTGSLTQ</sequence>
<dbReference type="InterPro" id="IPR058240">
    <property type="entry name" value="rSAM_sf"/>
</dbReference>
<dbReference type="AlphaFoldDB" id="A0A5C5VTZ6"/>
<keyword evidence="5" id="KW-0411">Iron-sulfur</keyword>
<dbReference type="PROSITE" id="PS51918">
    <property type="entry name" value="RADICAL_SAM"/>
    <property type="match status" value="1"/>
</dbReference>
<evidence type="ECO:0000256" key="2">
    <source>
        <dbReference type="ARBA" id="ARBA00022691"/>
    </source>
</evidence>
<dbReference type="InterPro" id="IPR024521">
    <property type="entry name" value="ArsS-like_C"/>
</dbReference>
<dbReference type="SFLD" id="SFLDS00029">
    <property type="entry name" value="Radical_SAM"/>
    <property type="match status" value="1"/>
</dbReference>
<dbReference type="GO" id="GO:0051536">
    <property type="term" value="F:iron-sulfur cluster binding"/>
    <property type="evidence" value="ECO:0007669"/>
    <property type="project" value="UniProtKB-KW"/>
</dbReference>
<organism evidence="7 8">
    <name type="scientific">Botrimarina hoheduenensis</name>
    <dbReference type="NCBI Taxonomy" id="2528000"/>
    <lineage>
        <taxon>Bacteria</taxon>
        <taxon>Pseudomonadati</taxon>
        <taxon>Planctomycetota</taxon>
        <taxon>Planctomycetia</taxon>
        <taxon>Pirellulales</taxon>
        <taxon>Lacipirellulaceae</taxon>
        <taxon>Botrimarina</taxon>
    </lineage>
</organism>
<dbReference type="CDD" id="cd01335">
    <property type="entry name" value="Radical_SAM"/>
    <property type="match status" value="1"/>
</dbReference>
<keyword evidence="8" id="KW-1185">Reference proteome</keyword>
<comment type="cofactor">
    <cofactor evidence="1">
        <name>[4Fe-4S] cluster</name>
        <dbReference type="ChEBI" id="CHEBI:49883"/>
    </cofactor>
</comment>
<feature type="domain" description="Radical SAM core" evidence="6">
    <location>
        <begin position="20"/>
        <end position="259"/>
    </location>
</feature>
<name>A0A5C5VTZ6_9BACT</name>
<reference evidence="7 8" key="1">
    <citation type="submission" date="2019-02" db="EMBL/GenBank/DDBJ databases">
        <title>Deep-cultivation of Planctomycetes and their phenomic and genomic characterization uncovers novel biology.</title>
        <authorList>
            <person name="Wiegand S."/>
            <person name="Jogler M."/>
            <person name="Boedeker C."/>
            <person name="Pinto D."/>
            <person name="Vollmers J."/>
            <person name="Rivas-Marin E."/>
            <person name="Kohn T."/>
            <person name="Peeters S.H."/>
            <person name="Heuer A."/>
            <person name="Rast P."/>
            <person name="Oberbeckmann S."/>
            <person name="Bunk B."/>
            <person name="Jeske O."/>
            <person name="Meyerdierks A."/>
            <person name="Storesund J.E."/>
            <person name="Kallscheuer N."/>
            <person name="Luecker S."/>
            <person name="Lage O.M."/>
            <person name="Pohl T."/>
            <person name="Merkel B.J."/>
            <person name="Hornburger P."/>
            <person name="Mueller R.-W."/>
            <person name="Bruemmer F."/>
            <person name="Labrenz M."/>
            <person name="Spormann A.M."/>
            <person name="Op Den Camp H."/>
            <person name="Overmann J."/>
            <person name="Amann R."/>
            <person name="Jetten M.S.M."/>
            <person name="Mascher T."/>
            <person name="Medema M.H."/>
            <person name="Devos D.P."/>
            <person name="Kaster A.-K."/>
            <person name="Ovreas L."/>
            <person name="Rohde M."/>
            <person name="Galperin M.Y."/>
            <person name="Jogler C."/>
        </authorList>
    </citation>
    <scope>NUCLEOTIDE SEQUENCE [LARGE SCALE GENOMIC DNA]</scope>
    <source>
        <strain evidence="7 8">Pla111</strain>
    </source>
</reference>
<proteinExistence type="predicted"/>
<evidence type="ECO:0000313" key="8">
    <source>
        <dbReference type="Proteomes" id="UP000318995"/>
    </source>
</evidence>